<feature type="non-terminal residue" evidence="2">
    <location>
        <position position="1"/>
    </location>
</feature>
<proteinExistence type="predicted"/>
<dbReference type="GO" id="GO:0046872">
    <property type="term" value="F:metal ion binding"/>
    <property type="evidence" value="ECO:0007669"/>
    <property type="project" value="UniProtKB-KW"/>
</dbReference>
<protein>
    <recommendedName>
        <fullName evidence="3">Leucyl aminopeptidase</fullName>
    </recommendedName>
</protein>
<comment type="caution">
    <text evidence="2">The sequence shown here is derived from an EMBL/GenBank/DDBJ whole genome shotgun (WGS) entry which is preliminary data.</text>
</comment>
<dbReference type="EMBL" id="BARW01016935">
    <property type="protein sequence ID" value="GAI96895.1"/>
    <property type="molecule type" value="Genomic_DNA"/>
</dbReference>
<dbReference type="InterPro" id="IPR052170">
    <property type="entry name" value="M29_Exopeptidase"/>
</dbReference>
<dbReference type="SUPFAM" id="SSF144052">
    <property type="entry name" value="Thermophilic metalloprotease-like"/>
    <property type="match status" value="1"/>
</dbReference>
<dbReference type="Pfam" id="PF26233">
    <property type="entry name" value="NicX"/>
    <property type="match status" value="1"/>
</dbReference>
<evidence type="ECO:0000256" key="1">
    <source>
        <dbReference type="ARBA" id="ARBA00022723"/>
    </source>
</evidence>
<dbReference type="PANTHER" id="PTHR34448:SF1">
    <property type="entry name" value="BLL6088 PROTEIN"/>
    <property type="match status" value="1"/>
</dbReference>
<dbReference type="InterPro" id="IPR058739">
    <property type="entry name" value="NicX"/>
</dbReference>
<accession>X1UAK1</accession>
<evidence type="ECO:0008006" key="3">
    <source>
        <dbReference type="Google" id="ProtNLM"/>
    </source>
</evidence>
<gene>
    <name evidence="2" type="ORF">S12H4_29370</name>
</gene>
<dbReference type="PANTHER" id="PTHR34448">
    <property type="entry name" value="AMINOPEPTIDASE"/>
    <property type="match status" value="1"/>
</dbReference>
<evidence type="ECO:0000313" key="2">
    <source>
        <dbReference type="EMBL" id="GAI96895.1"/>
    </source>
</evidence>
<name>X1UAK1_9ZZZZ</name>
<reference evidence="2" key="1">
    <citation type="journal article" date="2014" name="Front. Microbiol.">
        <title>High frequency of phylogenetically diverse reductive dehalogenase-homologous genes in deep subseafloor sedimentary metagenomes.</title>
        <authorList>
            <person name="Kawai M."/>
            <person name="Futagami T."/>
            <person name="Toyoda A."/>
            <person name="Takaki Y."/>
            <person name="Nishi S."/>
            <person name="Hori S."/>
            <person name="Arai W."/>
            <person name="Tsubouchi T."/>
            <person name="Morono Y."/>
            <person name="Uchiyama I."/>
            <person name="Ito T."/>
            <person name="Fujiyama A."/>
            <person name="Inagaki F."/>
            <person name="Takami H."/>
        </authorList>
    </citation>
    <scope>NUCLEOTIDE SEQUENCE</scope>
    <source>
        <strain evidence="2">Expedition CK06-06</strain>
    </source>
</reference>
<sequence length="163" mass="17629">VEGRPGRALDALAQEPGSFRSMSVEANAAPLEDSANGILMIDVAAPTNILLDEPVKLTFEKGLIVKIEGNDNSVRLQKFLDKIEDKNIFRIAELGIGLNPASTLTGKNYIEDESSIGTAHIGIGRNTSLGGKTLAKGHFDLIFNKPNIFFDNTCIMKNGKLQF</sequence>
<keyword evidence="1" id="KW-0479">Metal-binding</keyword>
<organism evidence="2">
    <name type="scientific">marine sediment metagenome</name>
    <dbReference type="NCBI Taxonomy" id="412755"/>
    <lineage>
        <taxon>unclassified sequences</taxon>
        <taxon>metagenomes</taxon>
        <taxon>ecological metagenomes</taxon>
    </lineage>
</organism>
<dbReference type="AlphaFoldDB" id="X1UAK1"/>